<dbReference type="UniPathway" id="UPA00973"/>
<dbReference type="Proteomes" id="UP000287996">
    <property type="component" value="Unassembled WGS sequence"/>
</dbReference>
<feature type="binding site" evidence="18">
    <location>
        <begin position="10"/>
        <end position="13"/>
    </location>
    <ligand>
        <name>UDP-N-acetyl-alpha-D-glucosamine</name>
        <dbReference type="ChEBI" id="CHEBI:57705"/>
    </ligand>
</feature>
<feature type="binding site" evidence="18">
    <location>
        <position position="422"/>
    </location>
    <ligand>
        <name>acetyl-CoA</name>
        <dbReference type="ChEBI" id="CHEBI:57288"/>
    </ligand>
</feature>
<feature type="binding site" evidence="18">
    <location>
        <position position="24"/>
    </location>
    <ligand>
        <name>UDP-N-acetyl-alpha-D-glucosamine</name>
        <dbReference type="ChEBI" id="CHEBI:57705"/>
    </ligand>
</feature>
<comment type="catalytic activity">
    <reaction evidence="15 18">
        <text>alpha-D-glucosamine 1-phosphate + acetyl-CoA = N-acetyl-alpha-D-glucosamine 1-phosphate + CoA + H(+)</text>
        <dbReference type="Rhea" id="RHEA:13725"/>
        <dbReference type="ChEBI" id="CHEBI:15378"/>
        <dbReference type="ChEBI" id="CHEBI:57287"/>
        <dbReference type="ChEBI" id="CHEBI:57288"/>
        <dbReference type="ChEBI" id="CHEBI:57776"/>
        <dbReference type="ChEBI" id="CHEBI:58516"/>
        <dbReference type="EC" id="2.3.1.157"/>
    </reaction>
</comment>
<dbReference type="UniPathway" id="UPA00113">
    <property type="reaction ID" value="UER00532"/>
</dbReference>
<protein>
    <recommendedName>
        <fullName evidence="18">Bifunctional protein GlmU</fullName>
    </recommendedName>
    <domain>
        <recommendedName>
            <fullName evidence="18">UDP-N-acetylglucosamine pyrophosphorylase</fullName>
            <ecNumber evidence="18">2.7.7.23</ecNumber>
        </recommendedName>
        <alternativeName>
            <fullName evidence="18">N-acetylglucosamine-1-phosphate uridyltransferase</fullName>
        </alternativeName>
    </domain>
    <domain>
        <recommendedName>
            <fullName evidence="18">Glucosamine-1-phosphate N-acetyltransferase</fullName>
            <ecNumber evidence="18">2.3.1.157</ecNumber>
        </recommendedName>
    </domain>
</protein>
<dbReference type="EC" id="2.3.1.157" evidence="18"/>
<dbReference type="InterPro" id="IPR038009">
    <property type="entry name" value="GlmU_C_LbH"/>
</dbReference>
<feature type="binding site" evidence="18">
    <location>
        <position position="350"/>
    </location>
    <ligand>
        <name>UDP-N-acetyl-alpha-D-glucosamine</name>
        <dbReference type="ChEBI" id="CHEBI:57705"/>
    </ligand>
</feature>
<evidence type="ECO:0000259" key="19">
    <source>
        <dbReference type="Pfam" id="PF12804"/>
    </source>
</evidence>
<feature type="binding site" evidence="18">
    <location>
        <position position="104"/>
    </location>
    <ligand>
        <name>Mg(2+)</name>
        <dbReference type="ChEBI" id="CHEBI:18420"/>
    </ligand>
</feature>
<feature type="binding site" evidence="18">
    <location>
        <begin position="385"/>
        <end position="386"/>
    </location>
    <ligand>
        <name>acetyl-CoA</name>
        <dbReference type="ChEBI" id="CHEBI:57288"/>
    </ligand>
</feature>
<feature type="binding site" evidence="18">
    <location>
        <position position="226"/>
    </location>
    <ligand>
        <name>Mg(2+)</name>
        <dbReference type="ChEBI" id="CHEBI:18420"/>
    </ligand>
</feature>
<dbReference type="PANTHER" id="PTHR43584:SF3">
    <property type="entry name" value="BIFUNCTIONAL PROTEIN GLMU"/>
    <property type="match status" value="1"/>
</dbReference>
<dbReference type="OrthoDB" id="9775031at2"/>
<feature type="binding site" evidence="18">
    <location>
        <position position="226"/>
    </location>
    <ligand>
        <name>UDP-N-acetyl-alpha-D-glucosamine</name>
        <dbReference type="ChEBI" id="CHEBI:57705"/>
    </ligand>
</feature>
<feature type="binding site" evidence="18">
    <location>
        <position position="404"/>
    </location>
    <ligand>
        <name>acetyl-CoA</name>
        <dbReference type="ChEBI" id="CHEBI:57288"/>
    </ligand>
</feature>
<dbReference type="SUPFAM" id="SSF51161">
    <property type="entry name" value="Trimeric LpxA-like enzymes"/>
    <property type="match status" value="1"/>
</dbReference>
<dbReference type="HAMAP" id="MF_01631">
    <property type="entry name" value="GlmU"/>
    <property type="match status" value="1"/>
</dbReference>
<reference evidence="21 22" key="1">
    <citation type="journal article" date="2011" name="Front. Microbiol.">
        <title>Genomic signatures of strain selection and enhancement in Bacillus atrophaeus var. globigii, a historical biowarfare simulant.</title>
        <authorList>
            <person name="Gibbons H.S."/>
            <person name="Broomall S.M."/>
            <person name="McNew L.A."/>
            <person name="Daligault H."/>
            <person name="Chapman C."/>
            <person name="Bruce D."/>
            <person name="Karavis M."/>
            <person name="Krepps M."/>
            <person name="McGregor P.A."/>
            <person name="Hong C."/>
            <person name="Park K.H."/>
            <person name="Akmal A."/>
            <person name="Feldman A."/>
            <person name="Lin J.S."/>
            <person name="Chang W.E."/>
            <person name="Higgs B.W."/>
            <person name="Demirev P."/>
            <person name="Lindquist J."/>
            <person name="Liem A."/>
            <person name="Fochler E."/>
            <person name="Read T.D."/>
            <person name="Tapia R."/>
            <person name="Johnson S."/>
            <person name="Bishop-Lilly K.A."/>
            <person name="Detter C."/>
            <person name="Han C."/>
            <person name="Sozhamannan S."/>
            <person name="Rosenzweig C.N."/>
            <person name="Skowronski E.W."/>
        </authorList>
    </citation>
    <scope>NUCLEOTIDE SEQUENCE [LARGE SCALE GENOMIC DNA]</scope>
    <source>
        <strain evidence="21 22">CC-PW-9</strain>
    </source>
</reference>
<dbReference type="GO" id="GO:0009245">
    <property type="term" value="P:lipid A biosynthetic process"/>
    <property type="evidence" value="ECO:0007669"/>
    <property type="project" value="UniProtKB-UniRule"/>
</dbReference>
<comment type="subunit">
    <text evidence="18">Homotrimer.</text>
</comment>
<dbReference type="Gene3D" id="2.160.10.10">
    <property type="entry name" value="Hexapeptide repeat proteins"/>
    <property type="match status" value="1"/>
</dbReference>
<feature type="binding site" evidence="18">
    <location>
        <position position="365"/>
    </location>
    <ligand>
        <name>UDP-N-acetyl-alpha-D-glucosamine</name>
        <dbReference type="ChEBI" id="CHEBI:57705"/>
    </ligand>
</feature>
<evidence type="ECO:0000313" key="21">
    <source>
        <dbReference type="EMBL" id="RUO80967.1"/>
    </source>
</evidence>
<feature type="binding site" evidence="18">
    <location>
        <position position="439"/>
    </location>
    <ligand>
        <name>acetyl-CoA</name>
        <dbReference type="ChEBI" id="CHEBI:57288"/>
    </ligand>
</feature>
<feature type="binding site" evidence="18">
    <location>
        <position position="379"/>
    </location>
    <ligand>
        <name>acetyl-CoA</name>
        <dbReference type="ChEBI" id="CHEBI:57288"/>
    </ligand>
</feature>
<dbReference type="Pfam" id="PF25087">
    <property type="entry name" value="GMPPB_C"/>
    <property type="match status" value="1"/>
</dbReference>
<comment type="similarity">
    <text evidence="3 18">In the N-terminal section; belongs to the N-acetylglucosamine-1-phosphate uridyltransferase family.</text>
</comment>
<dbReference type="GO" id="GO:0005737">
    <property type="term" value="C:cytoplasm"/>
    <property type="evidence" value="ECO:0007669"/>
    <property type="project" value="UniProtKB-SubCell"/>
</dbReference>
<comment type="pathway">
    <text evidence="18">Nucleotide-sugar biosynthesis; UDP-N-acetyl-alpha-D-glucosamine biosynthesis; N-acetyl-alpha-D-glucosamine 1-phosphate from alpha-D-glucosamine 6-phosphate (route II): step 2/2.</text>
</comment>
<evidence type="ECO:0000256" key="18">
    <source>
        <dbReference type="HAMAP-Rule" id="MF_01631"/>
    </source>
</evidence>
<feature type="region of interest" description="Linker" evidence="18">
    <location>
        <begin position="229"/>
        <end position="249"/>
    </location>
</feature>
<dbReference type="GO" id="GO:0071555">
    <property type="term" value="P:cell wall organization"/>
    <property type="evidence" value="ECO:0007669"/>
    <property type="project" value="UniProtKB-KW"/>
</dbReference>
<dbReference type="RefSeq" id="WP_126840972.1">
    <property type="nucleotide sequence ID" value="NZ_PIQH01000002.1"/>
</dbReference>
<dbReference type="NCBIfam" id="NF010933">
    <property type="entry name" value="PRK14353.1"/>
    <property type="match status" value="1"/>
</dbReference>
<dbReference type="GO" id="GO:0006048">
    <property type="term" value="P:UDP-N-acetylglucosamine biosynthetic process"/>
    <property type="evidence" value="ECO:0007669"/>
    <property type="project" value="UniProtKB-UniPathway"/>
</dbReference>
<keyword evidence="22" id="KW-1185">Reference proteome</keyword>
<feature type="binding site" evidence="18">
    <location>
        <position position="153"/>
    </location>
    <ligand>
        <name>UDP-N-acetyl-alpha-D-glucosamine</name>
        <dbReference type="ChEBI" id="CHEBI:57705"/>
    </ligand>
</feature>
<organism evidence="21 22">
    <name type="scientific">Idiomarina tyrosinivorans</name>
    <dbReference type="NCBI Taxonomy" id="1445662"/>
    <lineage>
        <taxon>Bacteria</taxon>
        <taxon>Pseudomonadati</taxon>
        <taxon>Pseudomonadota</taxon>
        <taxon>Gammaproteobacteria</taxon>
        <taxon>Alteromonadales</taxon>
        <taxon>Idiomarinaceae</taxon>
        <taxon>Idiomarina</taxon>
    </lineage>
</organism>
<feature type="binding site" evidence="18">
    <location>
        <position position="332"/>
    </location>
    <ligand>
        <name>UDP-N-acetyl-alpha-D-glucosamine</name>
        <dbReference type="ChEBI" id="CHEBI:57705"/>
    </ligand>
</feature>
<evidence type="ECO:0000256" key="15">
    <source>
        <dbReference type="ARBA" id="ARBA00048247"/>
    </source>
</evidence>
<gene>
    <name evidence="18 21" type="primary">glmU</name>
    <name evidence="21" type="ORF">CWI84_02305</name>
</gene>
<evidence type="ECO:0000256" key="7">
    <source>
        <dbReference type="ARBA" id="ARBA00022723"/>
    </source>
</evidence>
<dbReference type="InterPro" id="IPR005882">
    <property type="entry name" value="Bifunctional_GlmU"/>
</dbReference>
<name>A0A432ZST7_9GAMM</name>
<comment type="similarity">
    <text evidence="2 18">In the C-terminal section; belongs to the transferase hexapeptide repeat family.</text>
</comment>
<evidence type="ECO:0000256" key="11">
    <source>
        <dbReference type="ARBA" id="ARBA00022984"/>
    </source>
</evidence>
<keyword evidence="7 18" id="KW-0479">Metal-binding</keyword>
<keyword evidence="5 18" id="KW-0808">Transferase</keyword>
<accession>A0A432ZST7</accession>
<dbReference type="InterPro" id="IPR050065">
    <property type="entry name" value="GlmU-like"/>
</dbReference>
<keyword evidence="4 18" id="KW-0963">Cytoplasm</keyword>
<feature type="binding site" evidence="18">
    <location>
        <begin position="80"/>
        <end position="81"/>
    </location>
    <ligand>
        <name>UDP-N-acetyl-alpha-D-glucosamine</name>
        <dbReference type="ChEBI" id="CHEBI:57705"/>
    </ligand>
</feature>
<evidence type="ECO:0000256" key="12">
    <source>
        <dbReference type="ARBA" id="ARBA00023268"/>
    </source>
</evidence>
<evidence type="ECO:0000313" key="22">
    <source>
        <dbReference type="Proteomes" id="UP000287996"/>
    </source>
</evidence>
<dbReference type="InterPro" id="IPR056729">
    <property type="entry name" value="GMPPB_C"/>
</dbReference>
<dbReference type="GO" id="GO:0016020">
    <property type="term" value="C:membrane"/>
    <property type="evidence" value="ECO:0007669"/>
    <property type="project" value="GOC"/>
</dbReference>
<dbReference type="SUPFAM" id="SSF53448">
    <property type="entry name" value="Nucleotide-diphospho-sugar transferases"/>
    <property type="match status" value="1"/>
</dbReference>
<dbReference type="Pfam" id="PF00132">
    <property type="entry name" value="Hexapep"/>
    <property type="match status" value="1"/>
</dbReference>
<dbReference type="EMBL" id="PIQH01000002">
    <property type="protein sequence ID" value="RUO80967.1"/>
    <property type="molecule type" value="Genomic_DNA"/>
</dbReference>
<keyword evidence="9 18" id="KW-0460">Magnesium</keyword>
<sequence length="456" mass="48911">MNNSLRVVILAAGKGTRMRSELPKVLHPVAKKAMVQHVIDCADALKPAAINLVYGHGGELLQQRIQHPNIEWVEQAEQLGTGHAVQQVQAQLKDDEQVLVLYGDVPLIQPQTLEALLKDSVDTELGLLTMHLQDPTGYGRIVRDNDRVVEIVEQKDASLTQLTIDEVNTGIMVARGSAFKRWLARLSNDNAQQEYYLTDVVAMAAQEGVNIATTHPSSPMEVAGANNRQQLAELERYYQRRIAEQLMVDGVTLIDPARIDVRGSLTTGNDVTIDINTVFEGEVVLGHQVTIEPNCVLKNCRIGDGATVKANSHIEGAELGENTAAGPFARLRPGAVLKAGAQVGNFVEMKKSTLGKGSKAGHLTYLGDTEVGEGANIGAGTITCNYDGVNKFATHIGDGAFIGSNSSLVAPVTIGAQATVGAGSVVTRDVEQGELAVARGKQRNISGWKRPVDKKD</sequence>
<feature type="binding site" evidence="18">
    <location>
        <position position="168"/>
    </location>
    <ligand>
        <name>UDP-N-acetyl-alpha-D-glucosamine</name>
        <dbReference type="ChEBI" id="CHEBI:57705"/>
    </ligand>
</feature>
<evidence type="ECO:0000256" key="6">
    <source>
        <dbReference type="ARBA" id="ARBA00022695"/>
    </source>
</evidence>
<dbReference type="NCBIfam" id="TIGR01173">
    <property type="entry name" value="glmU"/>
    <property type="match status" value="1"/>
</dbReference>
<evidence type="ECO:0000256" key="9">
    <source>
        <dbReference type="ARBA" id="ARBA00022842"/>
    </source>
</evidence>
<keyword evidence="13 18" id="KW-0012">Acyltransferase</keyword>
<feature type="active site" description="Proton acceptor" evidence="18">
    <location>
        <position position="362"/>
    </location>
</feature>
<feature type="binding site" evidence="18">
    <location>
        <position position="75"/>
    </location>
    <ligand>
        <name>UDP-N-acetyl-alpha-D-glucosamine</name>
        <dbReference type="ChEBI" id="CHEBI:57705"/>
    </ligand>
</feature>
<dbReference type="InterPro" id="IPR011004">
    <property type="entry name" value="Trimer_LpxA-like_sf"/>
</dbReference>
<dbReference type="AlphaFoldDB" id="A0A432ZST7"/>
<evidence type="ECO:0000256" key="16">
    <source>
        <dbReference type="ARBA" id="ARBA00048493"/>
    </source>
</evidence>
<evidence type="ECO:0000256" key="3">
    <source>
        <dbReference type="ARBA" id="ARBA00007947"/>
    </source>
</evidence>
<dbReference type="GO" id="GO:0000902">
    <property type="term" value="P:cell morphogenesis"/>
    <property type="evidence" value="ECO:0007669"/>
    <property type="project" value="UniProtKB-UniRule"/>
</dbReference>
<comment type="cofactor">
    <cofactor evidence="18">
        <name>Mg(2+)</name>
        <dbReference type="ChEBI" id="CHEBI:18420"/>
    </cofactor>
    <text evidence="18">Binds 1 Mg(2+) ion per subunit.</text>
</comment>
<dbReference type="GO" id="GO:0003977">
    <property type="term" value="F:UDP-N-acetylglucosamine diphosphorylase activity"/>
    <property type="evidence" value="ECO:0007669"/>
    <property type="project" value="UniProtKB-UniRule"/>
</dbReference>
<evidence type="ECO:0000256" key="13">
    <source>
        <dbReference type="ARBA" id="ARBA00023315"/>
    </source>
</evidence>
<keyword evidence="6 18" id="KW-0548">Nucleotidyltransferase</keyword>
<feature type="domain" description="MobA-like NTP transferase" evidence="19">
    <location>
        <begin position="7"/>
        <end position="120"/>
    </location>
</feature>
<comment type="caution">
    <text evidence="21">The sequence shown here is derived from an EMBL/GenBank/DDBJ whole genome shotgun (WGS) entry which is preliminary data.</text>
</comment>
<dbReference type="CDD" id="cd02540">
    <property type="entry name" value="GT2_GlmU_N_bac"/>
    <property type="match status" value="1"/>
</dbReference>
<dbReference type="InterPro" id="IPR018357">
    <property type="entry name" value="Hexapep_transf_CS"/>
</dbReference>
<dbReference type="CDD" id="cd03353">
    <property type="entry name" value="LbH_GlmU_C"/>
    <property type="match status" value="1"/>
</dbReference>
<comment type="pathway">
    <text evidence="18">Bacterial outer membrane biogenesis; LPS lipid A biosynthesis.</text>
</comment>
<dbReference type="GO" id="GO:0000287">
    <property type="term" value="F:magnesium ion binding"/>
    <property type="evidence" value="ECO:0007669"/>
    <property type="project" value="UniProtKB-UniRule"/>
</dbReference>
<evidence type="ECO:0000256" key="1">
    <source>
        <dbReference type="ARBA" id="ARBA00004496"/>
    </source>
</evidence>
<dbReference type="InterPro" id="IPR029044">
    <property type="entry name" value="Nucleotide-diphossugar_trans"/>
</dbReference>
<keyword evidence="8 18" id="KW-0677">Repeat</keyword>
<dbReference type="EC" id="2.7.7.23" evidence="18"/>
<dbReference type="Pfam" id="PF12804">
    <property type="entry name" value="NTP_transf_3"/>
    <property type="match status" value="1"/>
</dbReference>
<dbReference type="Gene3D" id="3.90.550.10">
    <property type="entry name" value="Spore Coat Polysaccharide Biosynthesis Protein SpsA, Chain A"/>
    <property type="match status" value="1"/>
</dbReference>
<keyword evidence="10 18" id="KW-0133">Cell shape</keyword>
<evidence type="ECO:0000256" key="8">
    <source>
        <dbReference type="ARBA" id="ARBA00022737"/>
    </source>
</evidence>
<dbReference type="GO" id="GO:0019134">
    <property type="term" value="F:glucosamine-1-phosphate N-acetyltransferase activity"/>
    <property type="evidence" value="ECO:0007669"/>
    <property type="project" value="UniProtKB-UniRule"/>
</dbReference>
<evidence type="ECO:0000256" key="4">
    <source>
        <dbReference type="ARBA" id="ARBA00022490"/>
    </source>
</evidence>
<comment type="pathway">
    <text evidence="18">Nucleotide-sugar biosynthesis; UDP-N-acetyl-alpha-D-glucosamine biosynthesis; UDP-N-acetyl-alpha-D-glucosamine from N-acetyl-alpha-D-glucosamine 1-phosphate: step 1/1.</text>
</comment>
<feature type="region of interest" description="N-acetyltransferase" evidence="18">
    <location>
        <begin position="250"/>
        <end position="456"/>
    </location>
</feature>
<evidence type="ECO:0000256" key="2">
    <source>
        <dbReference type="ARBA" id="ARBA00007707"/>
    </source>
</evidence>
<feature type="binding site" evidence="18">
    <location>
        <position position="139"/>
    </location>
    <ligand>
        <name>UDP-N-acetyl-alpha-D-glucosamine</name>
        <dbReference type="ChEBI" id="CHEBI:57705"/>
    </ligand>
</feature>
<feature type="binding site" evidence="18">
    <location>
        <position position="376"/>
    </location>
    <ligand>
        <name>UDP-N-acetyl-alpha-D-glucosamine</name>
        <dbReference type="ChEBI" id="CHEBI:57705"/>
    </ligand>
</feature>
<dbReference type="InterPro" id="IPR025877">
    <property type="entry name" value="MobA-like_NTP_Trfase"/>
</dbReference>
<dbReference type="InterPro" id="IPR001451">
    <property type="entry name" value="Hexapep"/>
</dbReference>
<dbReference type="GO" id="GO:0008360">
    <property type="term" value="P:regulation of cell shape"/>
    <property type="evidence" value="ECO:0007669"/>
    <property type="project" value="UniProtKB-KW"/>
</dbReference>
<proteinExistence type="inferred from homology"/>
<evidence type="ECO:0000259" key="20">
    <source>
        <dbReference type="Pfam" id="PF25087"/>
    </source>
</evidence>
<dbReference type="GO" id="GO:0009252">
    <property type="term" value="P:peptidoglycan biosynthetic process"/>
    <property type="evidence" value="ECO:0007669"/>
    <property type="project" value="UniProtKB-UniRule"/>
</dbReference>
<keyword evidence="11 18" id="KW-0573">Peptidoglycan synthesis</keyword>
<feature type="binding site" evidence="18">
    <location>
        <begin position="102"/>
        <end position="104"/>
    </location>
    <ligand>
        <name>UDP-N-acetyl-alpha-D-glucosamine</name>
        <dbReference type="ChEBI" id="CHEBI:57705"/>
    </ligand>
</feature>
<comment type="function">
    <text evidence="17 18">Catalyzes the last two sequential reactions in the de novo biosynthetic pathway for UDP-N-acetylglucosamine (UDP-GlcNAc). The C-terminal domain catalyzes the transfer of acetyl group from acetyl coenzyme A to glucosamine-1-phosphate (GlcN-1-P) to produce N-acetylglucosamine-1-phosphate (GlcNAc-1-P), which is converted into UDP-GlcNAc by the transfer of uridine 5-monophosphate (from uridine 5-triphosphate), a reaction catalyzed by the N-terminal domain.</text>
</comment>
<keyword evidence="14 18" id="KW-0961">Cell wall biogenesis/degradation</keyword>
<evidence type="ECO:0000256" key="10">
    <source>
        <dbReference type="ARBA" id="ARBA00022960"/>
    </source>
</evidence>
<evidence type="ECO:0000256" key="17">
    <source>
        <dbReference type="ARBA" id="ARBA00049628"/>
    </source>
</evidence>
<dbReference type="PROSITE" id="PS00101">
    <property type="entry name" value="HEXAPEP_TRANSFERASES"/>
    <property type="match status" value="1"/>
</dbReference>
<keyword evidence="12 18" id="KW-0511">Multifunctional enzyme</keyword>
<evidence type="ECO:0000256" key="14">
    <source>
        <dbReference type="ARBA" id="ARBA00023316"/>
    </source>
</evidence>
<comment type="catalytic activity">
    <reaction evidence="16 18">
        <text>N-acetyl-alpha-D-glucosamine 1-phosphate + UTP + H(+) = UDP-N-acetyl-alpha-D-glucosamine + diphosphate</text>
        <dbReference type="Rhea" id="RHEA:13509"/>
        <dbReference type="ChEBI" id="CHEBI:15378"/>
        <dbReference type="ChEBI" id="CHEBI:33019"/>
        <dbReference type="ChEBI" id="CHEBI:46398"/>
        <dbReference type="ChEBI" id="CHEBI:57705"/>
        <dbReference type="ChEBI" id="CHEBI:57776"/>
        <dbReference type="EC" id="2.7.7.23"/>
    </reaction>
</comment>
<feature type="region of interest" description="Pyrophosphorylase" evidence="18">
    <location>
        <begin position="1"/>
        <end position="228"/>
    </location>
</feature>
<dbReference type="PANTHER" id="PTHR43584">
    <property type="entry name" value="NUCLEOTIDYL TRANSFERASE"/>
    <property type="match status" value="1"/>
</dbReference>
<evidence type="ECO:0000256" key="5">
    <source>
        <dbReference type="ARBA" id="ARBA00022679"/>
    </source>
</evidence>
<comment type="subcellular location">
    <subcellularLocation>
        <location evidence="1 18">Cytoplasm</location>
    </subcellularLocation>
</comment>
<feature type="domain" description="Mannose-1-phosphate guanyltransferase C-terminal" evidence="20">
    <location>
        <begin position="263"/>
        <end position="348"/>
    </location>
</feature>